<dbReference type="SMART" id="SM00267">
    <property type="entry name" value="GGDEF"/>
    <property type="match status" value="1"/>
</dbReference>
<dbReference type="PANTHER" id="PTHR44757:SF2">
    <property type="entry name" value="BIOFILM ARCHITECTURE MAINTENANCE PROTEIN MBAA"/>
    <property type="match status" value="1"/>
</dbReference>
<feature type="transmembrane region" description="Helical" evidence="1">
    <location>
        <begin position="16"/>
        <end position="36"/>
    </location>
</feature>
<keyword evidence="1" id="KW-1133">Transmembrane helix</keyword>
<dbReference type="Pfam" id="PF00990">
    <property type="entry name" value="GGDEF"/>
    <property type="match status" value="1"/>
</dbReference>
<evidence type="ECO:0000313" key="6">
    <source>
        <dbReference type="EMBL" id="TCS98901.1"/>
    </source>
</evidence>
<dbReference type="Pfam" id="PF00563">
    <property type="entry name" value="EAL"/>
    <property type="match status" value="1"/>
</dbReference>
<evidence type="ECO:0000259" key="3">
    <source>
        <dbReference type="PROSITE" id="PS50113"/>
    </source>
</evidence>
<feature type="domain" description="PAC" evidence="3">
    <location>
        <begin position="643"/>
        <end position="695"/>
    </location>
</feature>
<dbReference type="InterPro" id="IPR000014">
    <property type="entry name" value="PAS"/>
</dbReference>
<dbReference type="Pfam" id="PF08447">
    <property type="entry name" value="PAS_3"/>
    <property type="match status" value="1"/>
</dbReference>
<dbReference type="Gene3D" id="3.20.20.450">
    <property type="entry name" value="EAL domain"/>
    <property type="match status" value="1"/>
</dbReference>
<keyword evidence="7" id="KW-1185">Reference proteome</keyword>
<dbReference type="CDD" id="cd01948">
    <property type="entry name" value="EAL"/>
    <property type="match status" value="1"/>
</dbReference>
<dbReference type="SMART" id="SM00091">
    <property type="entry name" value="PAS"/>
    <property type="match status" value="4"/>
</dbReference>
<protein>
    <submittedName>
        <fullName evidence="6">PAS domain S-box-containing protein/diguanylate cyclase (GGDEF)-like protein</fullName>
    </submittedName>
</protein>
<dbReference type="SUPFAM" id="SSF55073">
    <property type="entry name" value="Nucleotide cyclase"/>
    <property type="match status" value="1"/>
</dbReference>
<evidence type="ECO:0000259" key="2">
    <source>
        <dbReference type="PROSITE" id="PS50112"/>
    </source>
</evidence>
<sequence length="1236" mass="136651">MIRTLPKLAEQRLPRLLWMSGGVVIVLVLILLVLLLGHLRRSELDNAARELSSLSKSVTAMVDRYLDTHALALRAVARLAVEDGEYLGRSLAALSELRASVPALDELLIVDPDGRVLDGGSGARALDAGILAQRETWLAAGRPLVEPPRQLGSGRWFMRMILPLDHPRIGWLVGELDVHALDGLLAGINVGPGGGVLVFHEHGPLVARHQDGDRYRAAEGMTLDTWQQAAVGGEIRSVRQGAAEGADRTVALERLPHHSLVVAVEREQSRILSGWWRLVWAAMATFVLMAMVLLTAIGLIRRAWNTALAATNEVGMEQERLSEVQEIAGLGFWELETATDQLMCSEEVERLLELDPQPRRLGYGALLARVEPGEREAIEMQLHQAVVNDVPVDIPMRILRHHGRVRHLRLRARPRIDRRGVQVLTGTLLDVTDVTEAQERLALAEAQYRYLFELSPVPLWVFDLESRRFVAVNQATVELYGWSPLQFLDMSLSDLAVPDTAPDLQAAALTDATAENGLMWRHITSDNRIVHVRIYSTPVSFEGREARLVASLDFTDKVRAEAELADSEARFRLVARVSNDAIYDFDANHRSLWWSDSYYHHFGADPELDDSSLDTWAQRIHDDDREAVVKGIKAALDGGSDDWEAQYRYRRRDGGYAHVQDRGYILRDDSGRAVRMVGGVLDRSRELAAQKALAERESSYRGLIERLPLPLLVLRDGAVVFANPSAGFALQDGEGQPLVGRRIEALFDADVVGSLHDPEWQAVRRQVRVHLPNGGHYLAELSVSDYHDSSGGGLQVIVRDLTEQLRFEQILTHQAQHDELTGLPNRRALKDRLRAWLATGSDHGELAVIFIDLDQFKLINDALGHAVGDNVICAVAERLLGSIGPGTTLGRFGGDEFMLLADADAADELIRTIQEVVAEPIEVMGATQFLTVSIGVAIAPRDGQDADTLIRSADTAMYEAKRLGRNRSAMFSDVLHRTASNRLELVSRLRQADLGKELALYFQTQHDARTGEVSGAEMLLRWPNGPSALRQPGRFIPICEETGLMVPIGRWVLREACLRQGELSRLVGRPCRVAVNVSAQQFMHDDLVAEVASVLEETGLPGSMLELEITESVILADPGGVVRAIENLRALGVEVSIDDFGSGYSNLGYLSRLPVTRLKIDRSFVRDVLEDRQQEAICASIIALAHSLSLRVVAEGVETQGQRDWLVAHGCDELQGYLFSKPRPFPDAELAPLEAG</sequence>
<dbReference type="SUPFAM" id="SSF55785">
    <property type="entry name" value="PYP-like sensor domain (PAS domain)"/>
    <property type="match status" value="4"/>
</dbReference>
<keyword evidence="1" id="KW-0812">Transmembrane</keyword>
<evidence type="ECO:0000313" key="7">
    <source>
        <dbReference type="Proteomes" id="UP000294599"/>
    </source>
</evidence>
<name>A0A4R3LFE6_9GAMM</name>
<dbReference type="PROSITE" id="PS50112">
    <property type="entry name" value="PAS"/>
    <property type="match status" value="2"/>
</dbReference>
<dbReference type="PANTHER" id="PTHR44757">
    <property type="entry name" value="DIGUANYLATE CYCLASE DGCP"/>
    <property type="match status" value="1"/>
</dbReference>
<dbReference type="CDD" id="cd01949">
    <property type="entry name" value="GGDEF"/>
    <property type="match status" value="1"/>
</dbReference>
<feature type="domain" description="PAS" evidence="2">
    <location>
        <begin position="444"/>
        <end position="516"/>
    </location>
</feature>
<dbReference type="PROSITE" id="PS50883">
    <property type="entry name" value="EAL"/>
    <property type="match status" value="1"/>
</dbReference>
<feature type="domain" description="PAS" evidence="2">
    <location>
        <begin position="567"/>
        <end position="639"/>
    </location>
</feature>
<dbReference type="InterPro" id="IPR000160">
    <property type="entry name" value="GGDEF_dom"/>
</dbReference>
<dbReference type="InterPro" id="IPR035965">
    <property type="entry name" value="PAS-like_dom_sf"/>
</dbReference>
<dbReference type="InterPro" id="IPR029787">
    <property type="entry name" value="Nucleotide_cyclase"/>
</dbReference>
<dbReference type="SUPFAM" id="SSF141868">
    <property type="entry name" value="EAL domain-like"/>
    <property type="match status" value="1"/>
</dbReference>
<keyword evidence="1" id="KW-0472">Membrane</keyword>
<dbReference type="InterPro" id="IPR001633">
    <property type="entry name" value="EAL_dom"/>
</dbReference>
<dbReference type="PROSITE" id="PS50113">
    <property type="entry name" value="PAC"/>
    <property type="match status" value="2"/>
</dbReference>
<dbReference type="InterPro" id="IPR052155">
    <property type="entry name" value="Biofilm_reg_signaling"/>
</dbReference>
<dbReference type="InterPro" id="IPR000700">
    <property type="entry name" value="PAS-assoc_C"/>
</dbReference>
<feature type="transmembrane region" description="Helical" evidence="1">
    <location>
        <begin position="278"/>
        <end position="300"/>
    </location>
</feature>
<dbReference type="RefSeq" id="WP_123521373.1">
    <property type="nucleotide sequence ID" value="NZ_JBHLWF010000032.1"/>
</dbReference>
<dbReference type="InterPro" id="IPR043128">
    <property type="entry name" value="Rev_trsase/Diguanyl_cyclase"/>
</dbReference>
<feature type="domain" description="EAL" evidence="4">
    <location>
        <begin position="982"/>
        <end position="1236"/>
    </location>
</feature>
<reference evidence="6 7" key="1">
    <citation type="submission" date="2019-03" db="EMBL/GenBank/DDBJ databases">
        <title>Genomic Encyclopedia of Type Strains, Phase IV (KMG-IV): sequencing the most valuable type-strain genomes for metagenomic binning, comparative biology and taxonomic classification.</title>
        <authorList>
            <person name="Goeker M."/>
        </authorList>
    </citation>
    <scope>NUCLEOTIDE SEQUENCE [LARGE SCALE GENOMIC DNA]</scope>
    <source>
        <strain evidence="6 7">DSM 21944</strain>
    </source>
</reference>
<dbReference type="OrthoDB" id="197861at2"/>
<gene>
    <name evidence="6" type="ORF">EDC25_10798</name>
</gene>
<dbReference type="NCBIfam" id="TIGR00254">
    <property type="entry name" value="GGDEF"/>
    <property type="match status" value="1"/>
</dbReference>
<dbReference type="GO" id="GO:0006355">
    <property type="term" value="P:regulation of DNA-templated transcription"/>
    <property type="evidence" value="ECO:0007669"/>
    <property type="project" value="InterPro"/>
</dbReference>
<feature type="domain" description="GGDEF" evidence="5">
    <location>
        <begin position="844"/>
        <end position="973"/>
    </location>
</feature>
<dbReference type="PROSITE" id="PS50887">
    <property type="entry name" value="GGDEF"/>
    <property type="match status" value="1"/>
</dbReference>
<dbReference type="Gene3D" id="3.30.450.20">
    <property type="entry name" value="PAS domain"/>
    <property type="match status" value="5"/>
</dbReference>
<dbReference type="SMART" id="SM00086">
    <property type="entry name" value="PAC"/>
    <property type="match status" value="4"/>
</dbReference>
<evidence type="ECO:0000256" key="1">
    <source>
        <dbReference type="SAM" id="Phobius"/>
    </source>
</evidence>
<comment type="caution">
    <text evidence="6">The sequence shown here is derived from an EMBL/GenBank/DDBJ whole genome shotgun (WGS) entry which is preliminary data.</text>
</comment>
<evidence type="ECO:0000259" key="4">
    <source>
        <dbReference type="PROSITE" id="PS50883"/>
    </source>
</evidence>
<dbReference type="InterPro" id="IPR013767">
    <property type="entry name" value="PAS_fold"/>
</dbReference>
<feature type="domain" description="PAC" evidence="3">
    <location>
        <begin position="392"/>
        <end position="443"/>
    </location>
</feature>
<dbReference type="Pfam" id="PF00989">
    <property type="entry name" value="PAS"/>
    <property type="match status" value="1"/>
</dbReference>
<dbReference type="CDD" id="cd12915">
    <property type="entry name" value="PDC2_DGC_like"/>
    <property type="match status" value="1"/>
</dbReference>
<accession>A0A4R3LFE6</accession>
<dbReference type="SMART" id="SM00052">
    <property type="entry name" value="EAL"/>
    <property type="match status" value="1"/>
</dbReference>
<dbReference type="InterPro" id="IPR001610">
    <property type="entry name" value="PAC"/>
</dbReference>
<dbReference type="Gene3D" id="3.30.70.270">
    <property type="match status" value="1"/>
</dbReference>
<organism evidence="6 7">
    <name type="scientific">Pseudofulvimonas gallinarii</name>
    <dbReference type="NCBI Taxonomy" id="634155"/>
    <lineage>
        <taxon>Bacteria</taxon>
        <taxon>Pseudomonadati</taxon>
        <taxon>Pseudomonadota</taxon>
        <taxon>Gammaproteobacteria</taxon>
        <taxon>Lysobacterales</taxon>
        <taxon>Rhodanobacteraceae</taxon>
        <taxon>Pseudofulvimonas</taxon>
    </lineage>
</organism>
<dbReference type="EMBL" id="SMAF01000007">
    <property type="protein sequence ID" value="TCS98901.1"/>
    <property type="molecule type" value="Genomic_DNA"/>
</dbReference>
<dbReference type="InterPro" id="IPR035919">
    <property type="entry name" value="EAL_sf"/>
</dbReference>
<dbReference type="CDD" id="cd00130">
    <property type="entry name" value="PAS"/>
    <property type="match status" value="2"/>
</dbReference>
<dbReference type="Proteomes" id="UP000294599">
    <property type="component" value="Unassembled WGS sequence"/>
</dbReference>
<proteinExistence type="predicted"/>
<evidence type="ECO:0000259" key="5">
    <source>
        <dbReference type="PROSITE" id="PS50887"/>
    </source>
</evidence>
<dbReference type="Pfam" id="PF13426">
    <property type="entry name" value="PAS_9"/>
    <property type="match status" value="1"/>
</dbReference>
<dbReference type="AlphaFoldDB" id="A0A4R3LFE6"/>
<dbReference type="NCBIfam" id="TIGR00229">
    <property type="entry name" value="sensory_box"/>
    <property type="match status" value="2"/>
</dbReference>
<dbReference type="InterPro" id="IPR013655">
    <property type="entry name" value="PAS_fold_3"/>
</dbReference>